<protein>
    <submittedName>
        <fullName evidence="2">Precorrin methylase</fullName>
    </submittedName>
</protein>
<gene>
    <name evidence="2" type="ORF">DL1_14915</name>
</gene>
<keyword evidence="2" id="KW-0489">Methyltransferase</keyword>
<dbReference type="GO" id="GO:0008168">
    <property type="term" value="F:methyltransferase activity"/>
    <property type="evidence" value="ECO:0007669"/>
    <property type="project" value="UniProtKB-KW"/>
</dbReference>
<dbReference type="EMBL" id="JHEH01000046">
    <property type="protein sequence ID" value="KEP68094.1"/>
    <property type="molecule type" value="Genomic_DNA"/>
</dbReference>
<dbReference type="eggNOG" id="ENOG5032Z7J">
    <property type="taxonomic scope" value="Bacteria"/>
</dbReference>
<dbReference type="Proteomes" id="UP000027725">
    <property type="component" value="Unassembled WGS sequence"/>
</dbReference>
<keyword evidence="3" id="KW-1185">Reference proteome</keyword>
<dbReference type="SUPFAM" id="SSF159664">
    <property type="entry name" value="CobE/GbiG C-terminal domain-like"/>
    <property type="match status" value="1"/>
</dbReference>
<dbReference type="Pfam" id="PF01890">
    <property type="entry name" value="CbiG_C"/>
    <property type="match status" value="1"/>
</dbReference>
<dbReference type="InterPro" id="IPR002750">
    <property type="entry name" value="CobE/GbiG_C"/>
</dbReference>
<accession>A0A074T8P2</accession>
<dbReference type="STRING" id="1185766.SAMN05216224_10522"/>
<name>A0A074T8P2_9RHOB</name>
<comment type="caution">
    <text evidence="2">The sequence shown here is derived from an EMBL/GenBank/DDBJ whole genome shotgun (WGS) entry which is preliminary data.</text>
</comment>
<dbReference type="Gene3D" id="3.30.420.180">
    <property type="entry name" value="CobE/GbiG C-terminal domain"/>
    <property type="match status" value="1"/>
</dbReference>
<evidence type="ECO:0000313" key="2">
    <source>
        <dbReference type="EMBL" id="KEP68094.1"/>
    </source>
</evidence>
<dbReference type="GO" id="GO:0009236">
    <property type="term" value="P:cobalamin biosynthetic process"/>
    <property type="evidence" value="ECO:0007669"/>
    <property type="project" value="InterPro"/>
</dbReference>
<dbReference type="GO" id="GO:0032259">
    <property type="term" value="P:methylation"/>
    <property type="evidence" value="ECO:0007669"/>
    <property type="project" value="UniProtKB-KW"/>
</dbReference>
<sequence length="118" mass="11816">MAGIGFRSAAPLASLIGLIEALEAPIAALATTQDKADQPQARALARALGLPLLAIAPERIAAQSTHTRSARVIARIGAGSLAEAAALAACGPGARLLIARRISPDRMASAALATGDET</sequence>
<keyword evidence="2" id="KW-0808">Transferase</keyword>
<dbReference type="AlphaFoldDB" id="A0A074T8P2"/>
<reference evidence="2 3" key="1">
    <citation type="submission" date="2014-03" db="EMBL/GenBank/DDBJ databases">
        <title>The draft genome sequence of Thioclava dalianensis DLFJ1-1.</title>
        <authorList>
            <person name="Lai Q."/>
            <person name="Shao Z."/>
        </authorList>
    </citation>
    <scope>NUCLEOTIDE SEQUENCE [LARGE SCALE GENOMIC DNA]</scope>
    <source>
        <strain evidence="2 3">DLFJ1-1</strain>
    </source>
</reference>
<dbReference type="InterPro" id="IPR036518">
    <property type="entry name" value="CobE/GbiG_C_sf"/>
</dbReference>
<organism evidence="2 3">
    <name type="scientific">Thioclava dalianensis</name>
    <dbReference type="NCBI Taxonomy" id="1185766"/>
    <lineage>
        <taxon>Bacteria</taxon>
        <taxon>Pseudomonadati</taxon>
        <taxon>Pseudomonadota</taxon>
        <taxon>Alphaproteobacteria</taxon>
        <taxon>Rhodobacterales</taxon>
        <taxon>Paracoccaceae</taxon>
        <taxon>Thioclava</taxon>
    </lineage>
</organism>
<evidence type="ECO:0000259" key="1">
    <source>
        <dbReference type="Pfam" id="PF01890"/>
    </source>
</evidence>
<evidence type="ECO:0000313" key="3">
    <source>
        <dbReference type="Proteomes" id="UP000027725"/>
    </source>
</evidence>
<feature type="domain" description="CobE/GbiG C-terminal" evidence="1">
    <location>
        <begin position="2"/>
        <end position="112"/>
    </location>
</feature>
<proteinExistence type="predicted"/>